<dbReference type="PROSITE" id="PS50977">
    <property type="entry name" value="HTH_TETR_2"/>
    <property type="match status" value="1"/>
</dbReference>
<feature type="DNA-binding region" description="H-T-H motif" evidence="2">
    <location>
        <begin position="49"/>
        <end position="68"/>
    </location>
</feature>
<evidence type="ECO:0000256" key="3">
    <source>
        <dbReference type="SAM" id="MobiDB-lite"/>
    </source>
</evidence>
<protein>
    <submittedName>
        <fullName evidence="5">TetR/AcrR family transcriptional regulator</fullName>
    </submittedName>
</protein>
<dbReference type="Pfam" id="PF00440">
    <property type="entry name" value="TetR_N"/>
    <property type="match status" value="1"/>
</dbReference>
<dbReference type="InterPro" id="IPR001647">
    <property type="entry name" value="HTH_TetR"/>
</dbReference>
<accession>A0ABW5WF78</accession>
<reference evidence="6" key="1">
    <citation type="journal article" date="2019" name="Int. J. Syst. Evol. Microbiol.">
        <title>The Global Catalogue of Microorganisms (GCM) 10K type strain sequencing project: providing services to taxonomists for standard genome sequencing and annotation.</title>
        <authorList>
            <consortium name="The Broad Institute Genomics Platform"/>
            <consortium name="The Broad Institute Genome Sequencing Center for Infectious Disease"/>
            <person name="Wu L."/>
            <person name="Ma J."/>
        </authorList>
    </citation>
    <scope>NUCLEOTIDE SEQUENCE [LARGE SCALE GENOMIC DNA]</scope>
    <source>
        <strain evidence="6">IBRC-M 10906</strain>
    </source>
</reference>
<evidence type="ECO:0000313" key="6">
    <source>
        <dbReference type="Proteomes" id="UP001597478"/>
    </source>
</evidence>
<feature type="region of interest" description="Disordered" evidence="3">
    <location>
        <begin position="1"/>
        <end position="23"/>
    </location>
</feature>
<gene>
    <name evidence="5" type="ORF">ACFS2C_22845</name>
</gene>
<dbReference type="EMBL" id="JBHUOF010000042">
    <property type="protein sequence ID" value="MFD2802230.1"/>
    <property type="molecule type" value="Genomic_DNA"/>
</dbReference>
<evidence type="ECO:0000256" key="2">
    <source>
        <dbReference type="PROSITE-ProRule" id="PRU00335"/>
    </source>
</evidence>
<dbReference type="Gene3D" id="1.10.10.60">
    <property type="entry name" value="Homeodomain-like"/>
    <property type="match status" value="1"/>
</dbReference>
<dbReference type="SUPFAM" id="SSF46689">
    <property type="entry name" value="Homeodomain-like"/>
    <property type="match status" value="1"/>
</dbReference>
<name>A0ABW5WF78_9PSEU</name>
<sequence length="214" mass="22837">MEAERHTLLADGNRGAATRDRPHPARVADDALLDAARRCVLADGVRRTTLAGIARSAGVSRMTVYRRFPDVGSVLAALMTREFGALLRRVAAEVPAGVGTARARLVEHAVAGVCALAADPLLRTVLDLDSDLLLPYITERFGATQLLAEEFLHALVADGHRDGSVRRGDAAVQARALLVLLQSFVLSRRPATTGIDDATLLTELRHLLEGALAP</sequence>
<keyword evidence="1 2" id="KW-0238">DNA-binding</keyword>
<dbReference type="InterPro" id="IPR050109">
    <property type="entry name" value="HTH-type_TetR-like_transc_reg"/>
</dbReference>
<dbReference type="InterPro" id="IPR009057">
    <property type="entry name" value="Homeodomain-like_sf"/>
</dbReference>
<dbReference type="RefSeq" id="WP_377389878.1">
    <property type="nucleotide sequence ID" value="NZ_JBHSAN010000019.1"/>
</dbReference>
<feature type="domain" description="HTH tetR-type" evidence="4">
    <location>
        <begin position="26"/>
        <end position="86"/>
    </location>
</feature>
<organism evidence="5 6">
    <name type="scientific">Prauserella oleivorans</name>
    <dbReference type="NCBI Taxonomy" id="1478153"/>
    <lineage>
        <taxon>Bacteria</taxon>
        <taxon>Bacillati</taxon>
        <taxon>Actinomycetota</taxon>
        <taxon>Actinomycetes</taxon>
        <taxon>Pseudonocardiales</taxon>
        <taxon>Pseudonocardiaceae</taxon>
        <taxon>Prauserella</taxon>
    </lineage>
</organism>
<dbReference type="PANTHER" id="PTHR30055:SF153">
    <property type="entry name" value="HTH-TYPE TRANSCRIPTIONAL REPRESSOR RV3405C"/>
    <property type="match status" value="1"/>
</dbReference>
<keyword evidence="6" id="KW-1185">Reference proteome</keyword>
<evidence type="ECO:0000313" key="5">
    <source>
        <dbReference type="EMBL" id="MFD2802230.1"/>
    </source>
</evidence>
<proteinExistence type="predicted"/>
<evidence type="ECO:0000256" key="1">
    <source>
        <dbReference type="ARBA" id="ARBA00023125"/>
    </source>
</evidence>
<dbReference type="PANTHER" id="PTHR30055">
    <property type="entry name" value="HTH-TYPE TRANSCRIPTIONAL REGULATOR RUTR"/>
    <property type="match status" value="1"/>
</dbReference>
<comment type="caution">
    <text evidence="5">The sequence shown here is derived from an EMBL/GenBank/DDBJ whole genome shotgun (WGS) entry which is preliminary data.</text>
</comment>
<dbReference type="Proteomes" id="UP001597478">
    <property type="component" value="Unassembled WGS sequence"/>
</dbReference>
<dbReference type="Gene3D" id="1.10.357.10">
    <property type="entry name" value="Tetracycline Repressor, domain 2"/>
    <property type="match status" value="1"/>
</dbReference>
<evidence type="ECO:0000259" key="4">
    <source>
        <dbReference type="PROSITE" id="PS50977"/>
    </source>
</evidence>